<feature type="transmembrane region" description="Helical" evidence="1">
    <location>
        <begin position="99"/>
        <end position="119"/>
    </location>
</feature>
<dbReference type="EMBL" id="JAWLLM010000005">
    <property type="protein sequence ID" value="MDV7041886.1"/>
    <property type="molecule type" value="Genomic_DNA"/>
</dbReference>
<keyword evidence="1" id="KW-0812">Transmembrane</keyword>
<dbReference type="InterPro" id="IPR050879">
    <property type="entry name" value="Acyltransferase_3"/>
</dbReference>
<sequence length="418" mass="47592">MSRLITQLETCLIDHFSLASMTLTRHYSQDMKRQYSLDLARLVAAYFVLFGHFVLSGTFDETSRTWVESTEILPLLSKSGQSLWMLDIYLLETWKTATAIWGVALFFLISGWVVPPMLSRYSRKQFLINRFFRIFPMLIVAVIVAAAVQYQFGDRPSLNIGNVLSTMTLTNQFTSHPLTLGVVWTLMIEFKFYLLITLLGRLNCVKILWAVMAMFMLLALQISLVKTGIYSTSPQVMKAANSIIHDFCFMIFMLCGSALWIIINHSKTSITSVGTLLLVLLSYNIYRYLCINELGIHLYQDINFSTQLIVSLIFGLCLLVQKYFPYENYITRTVCTLSNVTYSLYLLHVSLGFFLLSRLRHVIESQYLLLVVVTIVVTLISAGTYRFIEVPGNMLGKKLLKIYTLNNSSCRKGKAAAG</sequence>
<feature type="domain" description="Acyltransferase 3" evidence="2">
    <location>
        <begin position="35"/>
        <end position="380"/>
    </location>
</feature>
<gene>
    <name evidence="3" type="ORF">RUJ08_07050</name>
</gene>
<keyword evidence="3" id="KW-0012">Acyltransferase</keyword>
<dbReference type="InterPro" id="IPR002656">
    <property type="entry name" value="Acyl_transf_3_dom"/>
</dbReference>
<dbReference type="GO" id="GO:0016746">
    <property type="term" value="F:acyltransferase activity"/>
    <property type="evidence" value="ECO:0007669"/>
    <property type="project" value="UniProtKB-KW"/>
</dbReference>
<name>A0ABU4ECY9_9GAMM</name>
<feature type="transmembrane region" description="Helical" evidence="1">
    <location>
        <begin position="173"/>
        <end position="195"/>
    </location>
</feature>
<feature type="transmembrane region" description="Helical" evidence="1">
    <location>
        <begin position="306"/>
        <end position="324"/>
    </location>
</feature>
<evidence type="ECO:0000256" key="1">
    <source>
        <dbReference type="SAM" id="Phobius"/>
    </source>
</evidence>
<feature type="transmembrane region" description="Helical" evidence="1">
    <location>
        <begin position="367"/>
        <end position="388"/>
    </location>
</feature>
<keyword evidence="1" id="KW-0472">Membrane</keyword>
<feature type="transmembrane region" description="Helical" evidence="1">
    <location>
        <begin position="207"/>
        <end position="231"/>
    </location>
</feature>
<keyword evidence="3" id="KW-0808">Transferase</keyword>
<evidence type="ECO:0000259" key="2">
    <source>
        <dbReference type="Pfam" id="PF01757"/>
    </source>
</evidence>
<proteinExistence type="predicted"/>
<feature type="transmembrane region" description="Helical" evidence="1">
    <location>
        <begin position="270"/>
        <end position="286"/>
    </location>
</feature>
<dbReference type="PANTHER" id="PTHR23028">
    <property type="entry name" value="ACETYLTRANSFERASE"/>
    <property type="match status" value="1"/>
</dbReference>
<dbReference type="PANTHER" id="PTHR23028:SF53">
    <property type="entry name" value="ACYL_TRANSF_3 DOMAIN-CONTAINING PROTEIN"/>
    <property type="match status" value="1"/>
</dbReference>
<evidence type="ECO:0000313" key="3">
    <source>
        <dbReference type="EMBL" id="MDV7041886.1"/>
    </source>
</evidence>
<evidence type="ECO:0000313" key="4">
    <source>
        <dbReference type="Proteomes" id="UP001187868"/>
    </source>
</evidence>
<organism evidence="3 4">
    <name type="scientific">Dickeya solani</name>
    <dbReference type="NCBI Taxonomy" id="1089444"/>
    <lineage>
        <taxon>Bacteria</taxon>
        <taxon>Pseudomonadati</taxon>
        <taxon>Pseudomonadota</taxon>
        <taxon>Gammaproteobacteria</taxon>
        <taxon>Enterobacterales</taxon>
        <taxon>Pectobacteriaceae</taxon>
        <taxon>Dickeya</taxon>
    </lineage>
</organism>
<feature type="transmembrane region" description="Helical" evidence="1">
    <location>
        <begin position="336"/>
        <end position="355"/>
    </location>
</feature>
<dbReference type="RefSeq" id="WP_057083641.1">
    <property type="nucleotide sequence ID" value="NZ_CP104920.1"/>
</dbReference>
<accession>A0ABU4ECY9</accession>
<comment type="caution">
    <text evidence="3">The sequence shown here is derived from an EMBL/GenBank/DDBJ whole genome shotgun (WGS) entry which is preliminary data.</text>
</comment>
<keyword evidence="4" id="KW-1185">Reference proteome</keyword>
<dbReference type="Pfam" id="PF01757">
    <property type="entry name" value="Acyl_transf_3"/>
    <property type="match status" value="1"/>
</dbReference>
<dbReference type="Proteomes" id="UP001187868">
    <property type="component" value="Unassembled WGS sequence"/>
</dbReference>
<protein>
    <submittedName>
        <fullName evidence="3">Acyltransferase family protein</fullName>
    </submittedName>
</protein>
<feature type="transmembrane region" description="Helical" evidence="1">
    <location>
        <begin position="243"/>
        <end position="263"/>
    </location>
</feature>
<keyword evidence="1" id="KW-1133">Transmembrane helix</keyword>
<feature type="transmembrane region" description="Helical" evidence="1">
    <location>
        <begin position="39"/>
        <end position="59"/>
    </location>
</feature>
<reference evidence="3 4" key="1">
    <citation type="submission" date="2023-10" db="EMBL/GenBank/DDBJ databases">
        <title>Clonality and diversity in the soft rot Dickeya solani phytopathogen.</title>
        <authorList>
            <person name="Pedron J."/>
            <person name="Van Gijisegem F."/>
            <person name="Portier P."/>
            <person name="Taghouti G."/>
        </authorList>
    </citation>
    <scope>NUCLEOTIDE SEQUENCE [LARGE SCALE GENOMIC DNA]</scope>
    <source>
        <strain evidence="3 4">FVG2-MFV017-A9</strain>
    </source>
</reference>
<feature type="transmembrane region" description="Helical" evidence="1">
    <location>
        <begin position="131"/>
        <end position="153"/>
    </location>
</feature>